<evidence type="ECO:0000313" key="1">
    <source>
        <dbReference type="EMBL" id="JAT92895.1"/>
    </source>
</evidence>
<feature type="non-terminal residue" evidence="1">
    <location>
        <position position="1"/>
    </location>
</feature>
<name>A0A1E1X0V8_9ACAR</name>
<reference evidence="1" key="1">
    <citation type="journal article" date="2017" name="Front. Cell. Infect. Microbiol.">
        <title>The Distinct Transcriptional Response of the Midgut of Amblyomma sculptum and Amblyomma aureolatum Ticks to Rickettsia rickettsii Correlates to Their Differences in Susceptibility to Infection.</title>
        <authorList>
            <person name="Martins L.A."/>
            <person name="Galletti M.F.B.M."/>
            <person name="Ribeiro J.M."/>
            <person name="Fujita A."/>
            <person name="Costa F.B."/>
            <person name="Labruna M.B."/>
            <person name="Daffre S."/>
            <person name="Fogaca A.C."/>
        </authorList>
    </citation>
    <scope>NUCLEOTIDE SEQUENCE</scope>
</reference>
<protein>
    <submittedName>
        <fullName evidence="1">Putative conserved secreted protein</fullName>
    </submittedName>
</protein>
<accession>A0A1E1X0V8</accession>
<dbReference type="AlphaFoldDB" id="A0A1E1X0V8"/>
<dbReference type="EMBL" id="GFAC01006293">
    <property type="protein sequence ID" value="JAT92895.1"/>
    <property type="molecule type" value="mRNA"/>
</dbReference>
<sequence length="149" mass="16660">ALFLSAFWTTAFAAGNCTEEELDIIGFKEGPFSDDSLRRMRDTNVAIRNVMVSNMGKTGPKHVRPLAKKTERVLHKLGFTGVSLKCLDCFIISAQCVASHCMVPCFSNEYTNDCNECIEENCRESFFDCVGHKTINPADHREAIEAMSR</sequence>
<organism evidence="1">
    <name type="scientific">Amblyomma aureolatum</name>
    <dbReference type="NCBI Taxonomy" id="187763"/>
    <lineage>
        <taxon>Eukaryota</taxon>
        <taxon>Metazoa</taxon>
        <taxon>Ecdysozoa</taxon>
        <taxon>Arthropoda</taxon>
        <taxon>Chelicerata</taxon>
        <taxon>Arachnida</taxon>
        <taxon>Acari</taxon>
        <taxon>Parasitiformes</taxon>
        <taxon>Ixodida</taxon>
        <taxon>Ixodoidea</taxon>
        <taxon>Ixodidae</taxon>
        <taxon>Amblyomminae</taxon>
        <taxon>Amblyomma</taxon>
    </lineage>
</organism>
<proteinExistence type="evidence at transcript level"/>